<dbReference type="Proteomes" id="UP001530315">
    <property type="component" value="Unassembled WGS sequence"/>
</dbReference>
<dbReference type="PANTHER" id="PTHR34009">
    <property type="entry name" value="PROTEIN STAR"/>
    <property type="match status" value="1"/>
</dbReference>
<sequence length="80" mass="9611">MFEFMSLDVEGAEMSVLESIDFTRVSFGIILIETDGHNLLKNSALEKFLEKKGYSFMFEYERSYWFVNDNFYEDYKDLIY</sequence>
<dbReference type="InterPro" id="IPR053202">
    <property type="entry name" value="EGF_Rcpt_Signaling_Reg"/>
</dbReference>
<organism evidence="2 3">
    <name type="scientific">Stephanodiscus triporus</name>
    <dbReference type="NCBI Taxonomy" id="2934178"/>
    <lineage>
        <taxon>Eukaryota</taxon>
        <taxon>Sar</taxon>
        <taxon>Stramenopiles</taxon>
        <taxon>Ochrophyta</taxon>
        <taxon>Bacillariophyta</taxon>
        <taxon>Coscinodiscophyceae</taxon>
        <taxon>Thalassiosirophycidae</taxon>
        <taxon>Stephanodiscales</taxon>
        <taxon>Stephanodiscaceae</taxon>
        <taxon>Stephanodiscus</taxon>
    </lineage>
</organism>
<accession>A0ABD3QLT1</accession>
<keyword evidence="3" id="KW-1185">Reference proteome</keyword>
<dbReference type="PANTHER" id="PTHR34009:SF2">
    <property type="entry name" value="PROTEIN STAR"/>
    <property type="match status" value="1"/>
</dbReference>
<name>A0ABD3QLT1_9STRA</name>
<feature type="domain" description="Methyltransferase FkbM" evidence="1">
    <location>
        <begin position="2"/>
        <end position="56"/>
    </location>
</feature>
<dbReference type="Pfam" id="PF05050">
    <property type="entry name" value="Methyltransf_21"/>
    <property type="match status" value="1"/>
</dbReference>
<reference evidence="2 3" key="1">
    <citation type="submission" date="2024-10" db="EMBL/GenBank/DDBJ databases">
        <title>Updated reference genomes for cyclostephanoid diatoms.</title>
        <authorList>
            <person name="Roberts W.R."/>
            <person name="Alverson A.J."/>
        </authorList>
    </citation>
    <scope>NUCLEOTIDE SEQUENCE [LARGE SCALE GENOMIC DNA]</scope>
    <source>
        <strain evidence="2 3">AJA276-08</strain>
    </source>
</reference>
<dbReference type="InterPro" id="IPR006342">
    <property type="entry name" value="FkbM_mtfrase"/>
</dbReference>
<evidence type="ECO:0000313" key="2">
    <source>
        <dbReference type="EMBL" id="KAL3798645.1"/>
    </source>
</evidence>
<dbReference type="AlphaFoldDB" id="A0ABD3QLT1"/>
<gene>
    <name evidence="2" type="ORF">ACHAW5_008400</name>
</gene>
<evidence type="ECO:0000259" key="1">
    <source>
        <dbReference type="Pfam" id="PF05050"/>
    </source>
</evidence>
<proteinExistence type="predicted"/>
<protein>
    <recommendedName>
        <fullName evidence="1">Methyltransferase FkbM domain-containing protein</fullName>
    </recommendedName>
</protein>
<dbReference type="EMBL" id="JALLAZ020000288">
    <property type="protein sequence ID" value="KAL3798645.1"/>
    <property type="molecule type" value="Genomic_DNA"/>
</dbReference>
<comment type="caution">
    <text evidence="2">The sequence shown here is derived from an EMBL/GenBank/DDBJ whole genome shotgun (WGS) entry which is preliminary data.</text>
</comment>
<evidence type="ECO:0000313" key="3">
    <source>
        <dbReference type="Proteomes" id="UP001530315"/>
    </source>
</evidence>